<accession>A0A149U3H0</accession>
<feature type="transmembrane region" description="Helical" evidence="1">
    <location>
        <begin position="33"/>
        <end position="53"/>
    </location>
</feature>
<gene>
    <name evidence="2" type="ORF">AD947_03350</name>
</gene>
<evidence type="ECO:0000313" key="3">
    <source>
        <dbReference type="Proteomes" id="UP000075411"/>
    </source>
</evidence>
<sequence>MKFIYLMCKMCYNLKKLFKQGVFMDAFDNLIDSWSVCFFAVGIYLAFIIAYFLLRIYWVLGVSFFIFVFMCIFYYSLIDNFSFL</sequence>
<evidence type="ECO:0000313" key="2">
    <source>
        <dbReference type="EMBL" id="KXV59829.1"/>
    </source>
</evidence>
<protein>
    <submittedName>
        <fullName evidence="2">Uncharacterized protein</fullName>
    </submittedName>
</protein>
<evidence type="ECO:0000256" key="1">
    <source>
        <dbReference type="SAM" id="Phobius"/>
    </source>
</evidence>
<dbReference type="PATRIC" id="fig|104102.12.peg.3385"/>
<feature type="transmembrane region" description="Helical" evidence="1">
    <location>
        <begin position="58"/>
        <end position="78"/>
    </location>
</feature>
<organism evidence="2 3">
    <name type="scientific">Acetobacter tropicalis</name>
    <dbReference type="NCBI Taxonomy" id="104102"/>
    <lineage>
        <taxon>Bacteria</taxon>
        <taxon>Pseudomonadati</taxon>
        <taxon>Pseudomonadota</taxon>
        <taxon>Alphaproteobacteria</taxon>
        <taxon>Acetobacterales</taxon>
        <taxon>Acetobacteraceae</taxon>
        <taxon>Acetobacter</taxon>
    </lineage>
</organism>
<proteinExistence type="predicted"/>
<dbReference type="EMBL" id="LHZT01000100">
    <property type="protein sequence ID" value="KXV59829.1"/>
    <property type="molecule type" value="Genomic_DNA"/>
</dbReference>
<reference evidence="2 3" key="1">
    <citation type="submission" date="2015-06" db="EMBL/GenBank/DDBJ databases">
        <title>Improved classification and identification of acetic acid bacteria using matrix-assisted laser desorption/ionization time-of-flight mass spectrometry; Gluconobacter nephelii and Gluconobacter uchimurae are later heterotypic synonyms of Gluconobacter japonicus and Gluconobacter oxydans, respectively.</title>
        <authorList>
            <person name="Li L."/>
            <person name="Cleenwerck I."/>
            <person name="De Vuyst L."/>
            <person name="Vandamme P."/>
        </authorList>
    </citation>
    <scope>NUCLEOTIDE SEQUENCE [LARGE SCALE GENOMIC DNA]</scope>
    <source>
        <strain evidence="2 3">LMG 1663</strain>
    </source>
</reference>
<keyword evidence="1" id="KW-1133">Transmembrane helix</keyword>
<keyword evidence="1" id="KW-0472">Membrane</keyword>
<dbReference type="AlphaFoldDB" id="A0A149U3H0"/>
<dbReference type="Proteomes" id="UP000075411">
    <property type="component" value="Unassembled WGS sequence"/>
</dbReference>
<keyword evidence="1" id="KW-0812">Transmembrane</keyword>
<comment type="caution">
    <text evidence="2">The sequence shown here is derived from an EMBL/GenBank/DDBJ whole genome shotgun (WGS) entry which is preliminary data.</text>
</comment>
<name>A0A149U3H0_9PROT</name>